<proteinExistence type="predicted"/>
<evidence type="ECO:0000256" key="6">
    <source>
        <dbReference type="ARBA" id="ARBA00022723"/>
    </source>
</evidence>
<evidence type="ECO:0000256" key="4">
    <source>
        <dbReference type="ARBA" id="ARBA00022454"/>
    </source>
</evidence>
<evidence type="ECO:0000259" key="13">
    <source>
        <dbReference type="PROSITE" id="PS51793"/>
    </source>
</evidence>
<dbReference type="InterPro" id="IPR004910">
    <property type="entry name" value="Yippee/Mis18/Cereblon"/>
</dbReference>
<dbReference type="Proteomes" id="UP000694552">
    <property type="component" value="Unplaced"/>
</dbReference>
<dbReference type="PANTHER" id="PTHR16431">
    <property type="entry name" value="NEUROGENIC PROTEIN MASTERMIND"/>
    <property type="match status" value="1"/>
</dbReference>
<dbReference type="GO" id="GO:0000775">
    <property type="term" value="C:chromosome, centromeric region"/>
    <property type="evidence" value="ECO:0007669"/>
    <property type="project" value="UniProtKB-SubCell"/>
</dbReference>
<feature type="domain" description="Mis18" evidence="13">
    <location>
        <begin position="69"/>
        <end position="169"/>
    </location>
</feature>
<keyword evidence="4" id="KW-0158">Chromosome</keyword>
<keyword evidence="5" id="KW-0132">Cell division</keyword>
<name>A0A8C8APS2_9STRI</name>
<evidence type="ECO:0000256" key="7">
    <source>
        <dbReference type="ARBA" id="ARBA00022776"/>
    </source>
</evidence>
<dbReference type="GO" id="GO:0046872">
    <property type="term" value="F:metal ion binding"/>
    <property type="evidence" value="ECO:0007669"/>
    <property type="project" value="UniProtKB-KW"/>
</dbReference>
<dbReference type="GO" id="GO:0000785">
    <property type="term" value="C:chromatin"/>
    <property type="evidence" value="ECO:0007669"/>
    <property type="project" value="TreeGrafter"/>
</dbReference>
<accession>A0A8C8APS2</accession>
<dbReference type="GO" id="GO:0034080">
    <property type="term" value="P:CENP-A containing chromatin assembly"/>
    <property type="evidence" value="ECO:0007669"/>
    <property type="project" value="TreeGrafter"/>
</dbReference>
<reference evidence="14" key="1">
    <citation type="submission" date="2025-08" db="UniProtKB">
        <authorList>
            <consortium name="Ensembl"/>
        </authorList>
    </citation>
    <scope>IDENTIFICATION</scope>
</reference>
<keyword evidence="6" id="KW-0479">Metal-binding</keyword>
<dbReference type="PANTHER" id="PTHR16431:SF3">
    <property type="entry name" value="PROTEIN MIS18-BETA"/>
    <property type="match status" value="1"/>
</dbReference>
<feature type="coiled-coil region" evidence="12">
    <location>
        <begin position="184"/>
        <end position="225"/>
    </location>
</feature>
<evidence type="ECO:0000256" key="2">
    <source>
        <dbReference type="ARBA" id="ARBA00004123"/>
    </source>
</evidence>
<evidence type="ECO:0000256" key="3">
    <source>
        <dbReference type="ARBA" id="ARBA00004584"/>
    </source>
</evidence>
<evidence type="ECO:0000256" key="10">
    <source>
        <dbReference type="ARBA" id="ARBA00023306"/>
    </source>
</evidence>
<evidence type="ECO:0000256" key="9">
    <source>
        <dbReference type="ARBA" id="ARBA00023242"/>
    </source>
</evidence>
<reference evidence="14" key="2">
    <citation type="submission" date="2025-09" db="UniProtKB">
        <authorList>
            <consortium name="Ensembl"/>
        </authorList>
    </citation>
    <scope>IDENTIFICATION</scope>
</reference>
<dbReference type="Pfam" id="PF03226">
    <property type="entry name" value="Yippee-Mis18"/>
    <property type="match status" value="1"/>
</dbReference>
<keyword evidence="8" id="KW-0862">Zinc</keyword>
<keyword evidence="11" id="KW-0137">Centromere</keyword>
<evidence type="ECO:0000256" key="5">
    <source>
        <dbReference type="ARBA" id="ARBA00022618"/>
    </source>
</evidence>
<sequence>MAVRRQLAGLFQDPELSGLITVERPVSRAGPLCPSQFSPSLSPPLSPTAEAAASPSLPPRLWGPLTENCAVFHCRGCWAVLGDSLHLCAQEEQRGLGFLVCFKVTNDVTWEDSLLIGLEGALLGCAYNALCCRLCGLIVGFILYSASRDLAYLRGFFCFFKDSILCYVLKKQIIVEASKVNFPAVSLKEQVRELKEKLVEIHIRIELLMKQLQELKQKNNVSERQRSASDALGQDMQ</sequence>
<keyword evidence="15" id="KW-1185">Reference proteome</keyword>
<dbReference type="InterPro" id="IPR034752">
    <property type="entry name" value="Mis18"/>
</dbReference>
<dbReference type="GO" id="GO:0007059">
    <property type="term" value="P:chromosome segregation"/>
    <property type="evidence" value="ECO:0007669"/>
    <property type="project" value="TreeGrafter"/>
</dbReference>
<dbReference type="GO" id="GO:0051301">
    <property type="term" value="P:cell division"/>
    <property type="evidence" value="ECO:0007669"/>
    <property type="project" value="UniProtKB-KW"/>
</dbReference>
<organism evidence="14 15">
    <name type="scientific">Otus sunia</name>
    <name type="common">Oriental scops-owl</name>
    <dbReference type="NCBI Taxonomy" id="257818"/>
    <lineage>
        <taxon>Eukaryota</taxon>
        <taxon>Metazoa</taxon>
        <taxon>Chordata</taxon>
        <taxon>Craniata</taxon>
        <taxon>Vertebrata</taxon>
        <taxon>Euteleostomi</taxon>
        <taxon>Archelosauria</taxon>
        <taxon>Archosauria</taxon>
        <taxon>Dinosauria</taxon>
        <taxon>Saurischia</taxon>
        <taxon>Theropoda</taxon>
        <taxon>Coelurosauria</taxon>
        <taxon>Aves</taxon>
        <taxon>Neognathae</taxon>
        <taxon>Neoaves</taxon>
        <taxon>Telluraves</taxon>
        <taxon>Strigiformes</taxon>
        <taxon>Strigidae</taxon>
        <taxon>Otus</taxon>
    </lineage>
</organism>
<evidence type="ECO:0000256" key="11">
    <source>
        <dbReference type="ARBA" id="ARBA00023328"/>
    </source>
</evidence>
<evidence type="ECO:0000313" key="14">
    <source>
        <dbReference type="Ensembl" id="ENSOSUP00000007624.1"/>
    </source>
</evidence>
<keyword evidence="9" id="KW-0539">Nucleus</keyword>
<comment type="subcellular location">
    <subcellularLocation>
        <location evidence="3">Chromosome</location>
        <location evidence="3">Centromere</location>
    </subcellularLocation>
    <subcellularLocation>
        <location evidence="2">Nucleus</location>
    </subcellularLocation>
</comment>
<keyword evidence="7" id="KW-0498">Mitosis</keyword>
<comment type="function">
    <text evidence="1">Required for recruitment of CENPA to centromeres and normal chromosome segregation during mitosis.</text>
</comment>
<protein>
    <submittedName>
        <fullName evidence="14">Opa interacting protein 5</fullName>
    </submittedName>
</protein>
<dbReference type="AlphaFoldDB" id="A0A8C8APS2"/>
<dbReference type="GO" id="GO:0005634">
    <property type="term" value="C:nucleus"/>
    <property type="evidence" value="ECO:0007669"/>
    <property type="project" value="UniProtKB-SubCell"/>
</dbReference>
<evidence type="ECO:0000256" key="8">
    <source>
        <dbReference type="ARBA" id="ARBA00022833"/>
    </source>
</evidence>
<evidence type="ECO:0000256" key="12">
    <source>
        <dbReference type="SAM" id="Coils"/>
    </source>
</evidence>
<keyword evidence="10" id="KW-0131">Cell cycle</keyword>
<evidence type="ECO:0000256" key="1">
    <source>
        <dbReference type="ARBA" id="ARBA00003694"/>
    </source>
</evidence>
<dbReference type="PROSITE" id="PS51793">
    <property type="entry name" value="MIS18"/>
    <property type="match status" value="1"/>
</dbReference>
<dbReference type="Ensembl" id="ENSOSUT00000007923.1">
    <property type="protein sequence ID" value="ENSOSUP00000007624.1"/>
    <property type="gene ID" value="ENSOSUG00000005658.1"/>
</dbReference>
<evidence type="ECO:0000313" key="15">
    <source>
        <dbReference type="Proteomes" id="UP000694552"/>
    </source>
</evidence>
<keyword evidence="12" id="KW-0175">Coiled coil</keyword>